<dbReference type="WBParaSite" id="JU765_v2.g10987.t1">
    <property type="protein sequence ID" value="JU765_v2.g10987.t1"/>
    <property type="gene ID" value="JU765_v2.g10987"/>
</dbReference>
<accession>A0AC34PXZ4</accession>
<proteinExistence type="predicted"/>
<dbReference type="Proteomes" id="UP000887576">
    <property type="component" value="Unplaced"/>
</dbReference>
<protein>
    <submittedName>
        <fullName evidence="2">P-type domain-containing protein</fullName>
    </submittedName>
</protein>
<name>A0AC34PXZ4_9BILA</name>
<reference evidence="2" key="1">
    <citation type="submission" date="2022-11" db="UniProtKB">
        <authorList>
            <consortium name="WormBaseParasite"/>
        </authorList>
    </citation>
    <scope>IDENTIFICATION</scope>
</reference>
<organism evidence="1 2">
    <name type="scientific">Panagrolaimus sp. JU765</name>
    <dbReference type="NCBI Taxonomy" id="591449"/>
    <lineage>
        <taxon>Eukaryota</taxon>
        <taxon>Metazoa</taxon>
        <taxon>Ecdysozoa</taxon>
        <taxon>Nematoda</taxon>
        <taxon>Chromadorea</taxon>
        <taxon>Rhabditida</taxon>
        <taxon>Tylenchina</taxon>
        <taxon>Panagrolaimomorpha</taxon>
        <taxon>Panagrolaimoidea</taxon>
        <taxon>Panagrolaimidae</taxon>
        <taxon>Panagrolaimus</taxon>
    </lineage>
</organism>
<evidence type="ECO:0000313" key="2">
    <source>
        <dbReference type="WBParaSite" id="JU765_v2.g10987.t1"/>
    </source>
</evidence>
<evidence type="ECO:0000313" key="1">
    <source>
        <dbReference type="Proteomes" id="UP000887576"/>
    </source>
</evidence>
<sequence>MNFLVKLGLISCVLALSTGLNVYVDPSKRIDCDPEPGSNQQSCESRGCVWDTNFDSSHPTVPLCYFPPNSGYSAVSTGDKAVTLAPVSGGVPNPYGKNYESLQFSYSSLGNAAYIQIAPVGVQRYKP</sequence>